<dbReference type="EMBL" id="BARV01020258">
    <property type="protein sequence ID" value="GAI25297.1"/>
    <property type="molecule type" value="Genomic_DNA"/>
</dbReference>
<dbReference type="InterPro" id="IPR002733">
    <property type="entry name" value="AMMECR1_domain"/>
</dbReference>
<reference evidence="2" key="1">
    <citation type="journal article" date="2014" name="Front. Microbiol.">
        <title>High frequency of phylogenetically diverse reductive dehalogenase-homologous genes in deep subseafloor sedimentary metagenomes.</title>
        <authorList>
            <person name="Kawai M."/>
            <person name="Futagami T."/>
            <person name="Toyoda A."/>
            <person name="Takaki Y."/>
            <person name="Nishi S."/>
            <person name="Hori S."/>
            <person name="Arai W."/>
            <person name="Tsubouchi T."/>
            <person name="Morono Y."/>
            <person name="Uchiyama I."/>
            <person name="Ito T."/>
            <person name="Fujiyama A."/>
            <person name="Inagaki F."/>
            <person name="Takami H."/>
        </authorList>
    </citation>
    <scope>NUCLEOTIDE SEQUENCE</scope>
    <source>
        <strain evidence="2">Expedition CK06-06</strain>
    </source>
</reference>
<dbReference type="Gene3D" id="3.30.1490.150">
    <property type="entry name" value="Hypothetical protein ph0010, domain 2"/>
    <property type="match status" value="1"/>
</dbReference>
<gene>
    <name evidence="2" type="ORF">S06H3_33855</name>
</gene>
<dbReference type="Pfam" id="PF01871">
    <property type="entry name" value="AMMECR1"/>
    <property type="match status" value="1"/>
</dbReference>
<dbReference type="InterPro" id="IPR036071">
    <property type="entry name" value="AMMECR1_dom_sf"/>
</dbReference>
<feature type="non-terminal residue" evidence="2">
    <location>
        <position position="275"/>
    </location>
</feature>
<accession>X1M140</accession>
<dbReference type="SUPFAM" id="SSF143447">
    <property type="entry name" value="AMMECR1-like"/>
    <property type="match status" value="1"/>
</dbReference>
<sequence length="275" mass="31935">MEVAYQAIDDYFSGSGESDESLFLEKYNDINRKVFIGFRINGDKKGSAVAVENNLAKSVYKAALRALEDQRYKGSITENDLKDLKIEIKIFGDEKILDQYYEKGIHGLRLEEEGSNGNYYTTVAIEKNNGIQTLLKRLCEAAGLDENCHQDENVNIYYFPIIHFATTIYSDEITTFYRCNVIDFKPNVNEKKIKESLNLAEGWMLLNLDEDGLFNYEYHPSSDEYIKKDNALRQLLSSRWLAEKSKENDVLKQMHKVNLDYILRNWYKEDGELGY</sequence>
<dbReference type="Gene3D" id="3.30.700.20">
    <property type="entry name" value="Hypothetical protein ph0010, domain 1"/>
    <property type="match status" value="1"/>
</dbReference>
<feature type="domain" description="AMMECR1" evidence="1">
    <location>
        <begin position="2"/>
        <end position="160"/>
    </location>
</feature>
<name>X1M140_9ZZZZ</name>
<evidence type="ECO:0000259" key="1">
    <source>
        <dbReference type="Pfam" id="PF01871"/>
    </source>
</evidence>
<evidence type="ECO:0000313" key="2">
    <source>
        <dbReference type="EMBL" id="GAI25297.1"/>
    </source>
</evidence>
<protein>
    <recommendedName>
        <fullName evidence="1">AMMECR1 domain-containing protein</fullName>
    </recommendedName>
</protein>
<dbReference type="InterPro" id="IPR027485">
    <property type="entry name" value="AMMECR1_N"/>
</dbReference>
<organism evidence="2">
    <name type="scientific">marine sediment metagenome</name>
    <dbReference type="NCBI Taxonomy" id="412755"/>
    <lineage>
        <taxon>unclassified sequences</taxon>
        <taxon>metagenomes</taxon>
        <taxon>ecological metagenomes</taxon>
    </lineage>
</organism>
<dbReference type="AlphaFoldDB" id="X1M140"/>
<proteinExistence type="predicted"/>
<comment type="caution">
    <text evidence="2">The sequence shown here is derived from an EMBL/GenBank/DDBJ whole genome shotgun (WGS) entry which is preliminary data.</text>
</comment>